<name>A0A9N9BFJ9_9GLOM</name>
<evidence type="ECO:0000313" key="2">
    <source>
        <dbReference type="Proteomes" id="UP000789405"/>
    </source>
</evidence>
<dbReference type="Proteomes" id="UP000789405">
    <property type="component" value="Unassembled WGS sequence"/>
</dbReference>
<protein>
    <submittedName>
        <fullName evidence="1">2261_t:CDS:1</fullName>
    </submittedName>
</protein>
<proteinExistence type="predicted"/>
<organism evidence="1 2">
    <name type="scientific">Dentiscutata erythropus</name>
    <dbReference type="NCBI Taxonomy" id="1348616"/>
    <lineage>
        <taxon>Eukaryota</taxon>
        <taxon>Fungi</taxon>
        <taxon>Fungi incertae sedis</taxon>
        <taxon>Mucoromycota</taxon>
        <taxon>Glomeromycotina</taxon>
        <taxon>Glomeromycetes</taxon>
        <taxon>Diversisporales</taxon>
        <taxon>Gigasporaceae</taxon>
        <taxon>Dentiscutata</taxon>
    </lineage>
</organism>
<accession>A0A9N9BFJ9</accession>
<gene>
    <name evidence="1" type="ORF">DERYTH_LOCUS5899</name>
</gene>
<keyword evidence="2" id="KW-1185">Reference proteome</keyword>
<dbReference type="AlphaFoldDB" id="A0A9N9BFJ9"/>
<dbReference type="EMBL" id="CAJVPY010002550">
    <property type="protein sequence ID" value="CAG8564459.1"/>
    <property type="molecule type" value="Genomic_DNA"/>
</dbReference>
<comment type="caution">
    <text evidence="1">The sequence shown here is derived from an EMBL/GenBank/DDBJ whole genome shotgun (WGS) entry which is preliminary data.</text>
</comment>
<reference evidence="1" key="1">
    <citation type="submission" date="2021-06" db="EMBL/GenBank/DDBJ databases">
        <authorList>
            <person name="Kallberg Y."/>
            <person name="Tangrot J."/>
            <person name="Rosling A."/>
        </authorList>
    </citation>
    <scope>NUCLEOTIDE SEQUENCE</scope>
    <source>
        <strain evidence="1">MA453B</strain>
    </source>
</reference>
<sequence length="78" mass="9387">MPKTILEIKDYLKSLKLSRILRLSGNSKLFDWKFQTYTRNIQKQSQSLSYSEKPNIIEYIIVYIDLLYATYINGYLNW</sequence>
<evidence type="ECO:0000313" key="1">
    <source>
        <dbReference type="EMBL" id="CAG8564459.1"/>
    </source>
</evidence>